<dbReference type="RefSeq" id="WP_181759841.1">
    <property type="nucleotide sequence ID" value="NZ_BMCR01000005.1"/>
</dbReference>
<dbReference type="InterPro" id="IPR020904">
    <property type="entry name" value="Sc_DH/Rdtase_CS"/>
</dbReference>
<feature type="binding site" evidence="4">
    <location>
        <begin position="152"/>
        <end position="156"/>
    </location>
    <ligand>
        <name>NADP(+)</name>
        <dbReference type="ChEBI" id="CHEBI:58349"/>
    </ligand>
</feature>
<comment type="similarity">
    <text evidence="1 5">Belongs to the short-chain dehydrogenases/reductases (SDR) family.</text>
</comment>
<reference evidence="7 8" key="2">
    <citation type="submission" date="2020-08" db="EMBL/GenBank/DDBJ databases">
        <title>Stappia taiwanensis sp. nov., isolated from a coastal thermal spring.</title>
        <authorList>
            <person name="Kampfer P."/>
        </authorList>
    </citation>
    <scope>NUCLEOTIDE SEQUENCE [LARGE SCALE GENOMIC DNA]</scope>
    <source>
        <strain evidence="7 8">DSM 23284</strain>
    </source>
</reference>
<organism evidence="7 8">
    <name type="scientific">Stappia taiwanensis</name>
    <dbReference type="NCBI Taxonomy" id="992267"/>
    <lineage>
        <taxon>Bacteria</taxon>
        <taxon>Pseudomonadati</taxon>
        <taxon>Pseudomonadota</taxon>
        <taxon>Alphaproteobacteria</taxon>
        <taxon>Hyphomicrobiales</taxon>
        <taxon>Stappiaceae</taxon>
        <taxon>Stappia</taxon>
    </lineage>
</organism>
<dbReference type="PROSITE" id="PS00061">
    <property type="entry name" value="ADH_SHORT"/>
    <property type="match status" value="1"/>
</dbReference>
<dbReference type="SUPFAM" id="SSF51735">
    <property type="entry name" value="NAD(P)-binding Rossmann-fold domains"/>
    <property type="match status" value="1"/>
</dbReference>
<feature type="binding site" evidence="4">
    <location>
        <position position="185"/>
    </location>
    <ligand>
        <name>NADP(+)</name>
        <dbReference type="ChEBI" id="CHEBI:58349"/>
    </ligand>
</feature>
<keyword evidence="2 5" id="KW-0560">Oxidoreductase</keyword>
<dbReference type="GO" id="GO:0006633">
    <property type="term" value="P:fatty acid biosynthetic process"/>
    <property type="evidence" value="ECO:0007669"/>
    <property type="project" value="UniProtKB-UniPathway"/>
</dbReference>
<name>A0A838XPC0_9HYPH</name>
<dbReference type="PRINTS" id="PR00081">
    <property type="entry name" value="GDHRDH"/>
</dbReference>
<evidence type="ECO:0000256" key="5">
    <source>
        <dbReference type="RuleBase" id="RU366074"/>
    </source>
</evidence>
<dbReference type="GO" id="GO:0004316">
    <property type="term" value="F:3-oxoacyl-[acyl-carrier-protein] reductase (NADPH) activity"/>
    <property type="evidence" value="ECO:0007669"/>
    <property type="project" value="UniProtKB-UniRule"/>
</dbReference>
<comment type="caution">
    <text evidence="7">The sequence shown here is derived from an EMBL/GenBank/DDBJ whole genome shotgun (WGS) entry which is preliminary data.</text>
</comment>
<dbReference type="AlphaFoldDB" id="A0A838XPC0"/>
<dbReference type="SMART" id="SM00822">
    <property type="entry name" value="PKS_KR"/>
    <property type="match status" value="1"/>
</dbReference>
<dbReference type="NCBIfam" id="NF009466">
    <property type="entry name" value="PRK12826.1-2"/>
    <property type="match status" value="1"/>
</dbReference>
<sequence>MFDLTSKTALVTGATGGIGEAIARALHARGATVALSGTRAEKLEALAADLGERAHVLPANLSDREAVEGLVPAAEAAMGGLDILVNNAGITRDNIFMRMKDEEWEQVLEVNLTAGFRLCRSAVKGMMRRRSGRIIGIGSVVGTTGNPGQANYAAAKAGMIGMAKALAREVASRNVTVNTISPGFIETAMTDVLNDKQKESILGTVPAGRLGTAAEIAAAAVYLASDEAAYVTGQTLHVNGGMAMI</sequence>
<dbReference type="InterPro" id="IPR011284">
    <property type="entry name" value="3oxo_ACP_reduc"/>
</dbReference>
<evidence type="ECO:0000259" key="6">
    <source>
        <dbReference type="SMART" id="SM00822"/>
    </source>
</evidence>
<dbReference type="InterPro" id="IPR057326">
    <property type="entry name" value="KR_dom"/>
</dbReference>
<dbReference type="EC" id="1.1.1.100" evidence="5"/>
<dbReference type="NCBIfam" id="TIGR01830">
    <property type="entry name" value="3oxo_ACP_reduc"/>
    <property type="match status" value="1"/>
</dbReference>
<evidence type="ECO:0000256" key="2">
    <source>
        <dbReference type="ARBA" id="ARBA00023002"/>
    </source>
</evidence>
<keyword evidence="8" id="KW-1185">Reference proteome</keyword>
<dbReference type="InterPro" id="IPR050259">
    <property type="entry name" value="SDR"/>
</dbReference>
<keyword evidence="5" id="KW-0275">Fatty acid biosynthesis</keyword>
<feature type="domain" description="Ketoreductase" evidence="6">
    <location>
        <begin position="7"/>
        <end position="183"/>
    </location>
</feature>
<keyword evidence="5" id="KW-0444">Lipid biosynthesis</keyword>
<protein>
    <recommendedName>
        <fullName evidence="5">3-oxoacyl-[acyl-carrier-protein] reductase</fullName>
        <ecNumber evidence="5">1.1.1.100</ecNumber>
    </recommendedName>
</protein>
<dbReference type="InterPro" id="IPR002347">
    <property type="entry name" value="SDR_fam"/>
</dbReference>
<reference evidence="7 8" key="1">
    <citation type="submission" date="2020-07" db="EMBL/GenBank/DDBJ databases">
        <authorList>
            <person name="Li M."/>
        </authorList>
    </citation>
    <scope>NUCLEOTIDE SEQUENCE [LARGE SCALE GENOMIC DNA]</scope>
    <source>
        <strain evidence="7 8">DSM 23284</strain>
    </source>
</reference>
<accession>A0A838XPC0</accession>
<dbReference type="PANTHER" id="PTHR42879">
    <property type="entry name" value="3-OXOACYL-(ACYL-CARRIER-PROTEIN) REDUCTASE"/>
    <property type="match status" value="1"/>
</dbReference>
<evidence type="ECO:0000313" key="8">
    <source>
        <dbReference type="Proteomes" id="UP000559404"/>
    </source>
</evidence>
<comment type="catalytic activity">
    <reaction evidence="5">
        <text>a (3R)-hydroxyacyl-[ACP] + NADP(+) = a 3-oxoacyl-[ACP] + NADPH + H(+)</text>
        <dbReference type="Rhea" id="RHEA:17397"/>
        <dbReference type="Rhea" id="RHEA-COMP:9916"/>
        <dbReference type="Rhea" id="RHEA-COMP:9945"/>
        <dbReference type="ChEBI" id="CHEBI:15378"/>
        <dbReference type="ChEBI" id="CHEBI:57783"/>
        <dbReference type="ChEBI" id="CHEBI:58349"/>
        <dbReference type="ChEBI" id="CHEBI:78776"/>
        <dbReference type="ChEBI" id="CHEBI:78827"/>
        <dbReference type="EC" id="1.1.1.100"/>
    </reaction>
</comment>
<dbReference type="PANTHER" id="PTHR42879:SF2">
    <property type="entry name" value="3-OXOACYL-[ACYL-CARRIER-PROTEIN] REDUCTASE FABG"/>
    <property type="match status" value="1"/>
</dbReference>
<comment type="function">
    <text evidence="5">Catalyzes the NADPH-dependent reduction of beta-ketoacyl-ACP substrates to beta-hydroxyacyl-ACP products, the first reductive step in the elongation cycle of fatty acid biosynthesis.</text>
</comment>
<keyword evidence="5" id="KW-0443">Lipid metabolism</keyword>
<dbReference type="Gene3D" id="3.40.50.720">
    <property type="entry name" value="NAD(P)-binding Rossmann-like Domain"/>
    <property type="match status" value="1"/>
</dbReference>
<gene>
    <name evidence="7" type="primary">fabG</name>
    <name evidence="7" type="ORF">H1W37_08245</name>
</gene>
<comment type="subunit">
    <text evidence="5">Homotetramer.</text>
</comment>
<dbReference type="NCBIfam" id="NF005559">
    <property type="entry name" value="PRK07231.1"/>
    <property type="match status" value="1"/>
</dbReference>
<keyword evidence="4 5" id="KW-0521">NADP</keyword>
<dbReference type="PRINTS" id="PR00080">
    <property type="entry name" value="SDRFAMILY"/>
</dbReference>
<comment type="pathway">
    <text evidence="5">Lipid metabolism; fatty acid biosynthesis.</text>
</comment>
<dbReference type="Proteomes" id="UP000559404">
    <property type="component" value="Unassembled WGS sequence"/>
</dbReference>
<evidence type="ECO:0000256" key="1">
    <source>
        <dbReference type="ARBA" id="ARBA00006484"/>
    </source>
</evidence>
<dbReference type="GO" id="GO:0051287">
    <property type="term" value="F:NAD binding"/>
    <property type="evidence" value="ECO:0007669"/>
    <property type="project" value="UniProtKB-UniRule"/>
</dbReference>
<keyword evidence="5" id="KW-0276">Fatty acid metabolism</keyword>
<evidence type="ECO:0000313" key="7">
    <source>
        <dbReference type="EMBL" id="MBA4611637.1"/>
    </source>
</evidence>
<dbReference type="Pfam" id="PF13561">
    <property type="entry name" value="adh_short_C2"/>
    <property type="match status" value="1"/>
</dbReference>
<evidence type="ECO:0000256" key="4">
    <source>
        <dbReference type="PIRSR" id="PIRSR611284-2"/>
    </source>
</evidence>
<dbReference type="FunFam" id="3.40.50.720:FF:000173">
    <property type="entry name" value="3-oxoacyl-[acyl-carrier protein] reductase"/>
    <property type="match status" value="1"/>
</dbReference>
<dbReference type="CDD" id="cd05333">
    <property type="entry name" value="BKR_SDR_c"/>
    <property type="match status" value="1"/>
</dbReference>
<dbReference type="EMBL" id="JACEON010000006">
    <property type="protein sequence ID" value="MBA4611637.1"/>
    <property type="molecule type" value="Genomic_DNA"/>
</dbReference>
<feature type="binding site" evidence="4">
    <location>
        <position position="38"/>
    </location>
    <ligand>
        <name>NADP(+)</name>
        <dbReference type="ChEBI" id="CHEBI:58349"/>
    </ligand>
</feature>
<feature type="binding site" evidence="4">
    <location>
        <position position="87"/>
    </location>
    <ligand>
        <name>NADP(+)</name>
        <dbReference type="ChEBI" id="CHEBI:58349"/>
    </ligand>
</feature>
<dbReference type="InterPro" id="IPR036291">
    <property type="entry name" value="NAD(P)-bd_dom_sf"/>
</dbReference>
<feature type="active site" description="Proton acceptor" evidence="3">
    <location>
        <position position="152"/>
    </location>
</feature>
<evidence type="ECO:0000256" key="3">
    <source>
        <dbReference type="PIRSR" id="PIRSR611284-1"/>
    </source>
</evidence>
<proteinExistence type="inferred from homology"/>
<dbReference type="UniPathway" id="UPA00094"/>